<organism evidence="1">
    <name type="scientific">Heterobasidion partitivirus 24</name>
    <dbReference type="NCBI Taxonomy" id="3075975"/>
    <lineage>
        <taxon>Viruses</taxon>
        <taxon>Riboviria</taxon>
        <taxon>Orthornavirae</taxon>
        <taxon>Pisuviricota</taxon>
        <taxon>Duplopiviricetes</taxon>
        <taxon>Durnavirales</taxon>
        <taxon>Partitiviridae</taxon>
    </lineage>
</organism>
<name>A0AA95Z3I0_9VIRU</name>
<proteinExistence type="predicted"/>
<protein>
    <submittedName>
        <fullName evidence="1">Capsid protein</fullName>
    </submittedName>
</protein>
<reference evidence="1" key="1">
    <citation type="submission" date="2023-07" db="EMBL/GenBank/DDBJ databases">
        <authorList>
            <person name="Kashif M."/>
            <person name="Roininen E."/>
            <person name="Poimala A."/>
            <person name="Vainio E.J."/>
            <person name="Hantula J."/>
            <person name="Sutela S."/>
        </authorList>
    </citation>
    <scope>NUCLEOTIDE SEQUENCE</scope>
    <source>
        <strain evidence="1">HetPV24-an1</strain>
    </source>
</reference>
<evidence type="ECO:0000313" key="1">
    <source>
        <dbReference type="EMBL" id="WNH24522.1"/>
    </source>
</evidence>
<sequence>MFVIQSLRAAHHVKKLDGETHEFLTRFLANHSPESLSIPGPLLPLFKTLCCSQPEIQSYGKVYPLLPAQPGPAARSSFAANNTWSMVLPNVPGIFALLEDLNAKINATPAVYPKKGKHTPVAATAVTFGHHAFPAAATRSDYEKWHLVSPGLEYPCEADAKLNEAFAERYEHFDFPATDAADDLSSWYSFMSMSTDLSWFSSVSEVAQIASSYFEGSGTLADCSPFGNDANQFAVHYSDTATVLPAPTSSHNKASLTPFVFRLATSRRSSPPLSETMAAFAQTHARFPSNHPMLSSVNQKVPGHGSGTFWDISPIERSPENEESFHALQGIVKKMMKSRV</sequence>
<dbReference type="EMBL" id="OR343732">
    <property type="protein sequence ID" value="WNH24522.1"/>
    <property type="molecule type" value="Genomic_RNA"/>
</dbReference>
<accession>A0AA95Z3I0</accession>